<dbReference type="GO" id="GO:0005524">
    <property type="term" value="F:ATP binding"/>
    <property type="evidence" value="ECO:0007669"/>
    <property type="project" value="InterPro"/>
</dbReference>
<dbReference type="Gene3D" id="3.40.50.300">
    <property type="entry name" value="P-loop containing nucleotide triphosphate hydrolases"/>
    <property type="match status" value="1"/>
</dbReference>
<dbReference type="RefSeq" id="WP_221306100.1">
    <property type="nucleotide sequence ID" value="NZ_JACHIG010000003.1"/>
</dbReference>
<evidence type="ECO:0000256" key="1">
    <source>
        <dbReference type="ARBA" id="ARBA00022801"/>
    </source>
</evidence>
<evidence type="ECO:0000259" key="2">
    <source>
        <dbReference type="PROSITE" id="PS51192"/>
    </source>
</evidence>
<dbReference type="SMART" id="SM00490">
    <property type="entry name" value="HELICc"/>
    <property type="match status" value="1"/>
</dbReference>
<keyword evidence="4" id="KW-0723">Serine/threonine-protein kinase</keyword>
<feature type="domain" description="Helicase C-terminal" evidence="3">
    <location>
        <begin position="708"/>
        <end position="870"/>
    </location>
</feature>
<evidence type="ECO:0000313" key="5">
    <source>
        <dbReference type="Proteomes" id="UP000590740"/>
    </source>
</evidence>
<gene>
    <name evidence="4" type="ORF">HNQ65_001941</name>
</gene>
<comment type="caution">
    <text evidence="4">The sequence shown here is derived from an EMBL/GenBank/DDBJ whole genome shotgun (WGS) entry which is preliminary data.</text>
</comment>
<dbReference type="Pfam" id="PF00271">
    <property type="entry name" value="Helicase_C"/>
    <property type="match status" value="1"/>
</dbReference>
<dbReference type="Pfam" id="PF12419">
    <property type="entry name" value="DUF3670"/>
    <property type="match status" value="1"/>
</dbReference>
<evidence type="ECO:0000259" key="3">
    <source>
        <dbReference type="PROSITE" id="PS51194"/>
    </source>
</evidence>
<dbReference type="Proteomes" id="UP000590740">
    <property type="component" value="Unassembled WGS sequence"/>
</dbReference>
<dbReference type="InterPro" id="IPR001650">
    <property type="entry name" value="Helicase_C-like"/>
</dbReference>
<dbReference type="InterPro" id="IPR000330">
    <property type="entry name" value="SNF2_N"/>
</dbReference>
<dbReference type="PROSITE" id="PS51194">
    <property type="entry name" value="HELICASE_CTER"/>
    <property type="match status" value="1"/>
</dbReference>
<dbReference type="EMBL" id="JACHIG010000003">
    <property type="protein sequence ID" value="MBB5032364.1"/>
    <property type="molecule type" value="Genomic_DNA"/>
</dbReference>
<dbReference type="InterPro" id="IPR022138">
    <property type="entry name" value="DUF3670"/>
</dbReference>
<organism evidence="4 5">
    <name type="scientific">Prosthecobacter vanneervenii</name>
    <dbReference type="NCBI Taxonomy" id="48466"/>
    <lineage>
        <taxon>Bacteria</taxon>
        <taxon>Pseudomonadati</taxon>
        <taxon>Verrucomicrobiota</taxon>
        <taxon>Verrucomicrobiia</taxon>
        <taxon>Verrucomicrobiales</taxon>
        <taxon>Verrucomicrobiaceae</taxon>
        <taxon>Prosthecobacter</taxon>
    </lineage>
</organism>
<dbReference type="CDD" id="cd18012">
    <property type="entry name" value="DEXQc_arch_SWI2_SNF2"/>
    <property type="match status" value="1"/>
</dbReference>
<accession>A0A7W7YA77</accession>
<feature type="domain" description="Helicase ATP-binding" evidence="2">
    <location>
        <begin position="417"/>
        <end position="583"/>
    </location>
</feature>
<dbReference type="Gene3D" id="3.40.50.10810">
    <property type="entry name" value="Tandem AAA-ATPase domain"/>
    <property type="match status" value="1"/>
</dbReference>
<keyword evidence="1" id="KW-0378">Hydrolase</keyword>
<keyword evidence="4" id="KW-0808">Transferase</keyword>
<dbReference type="PANTHER" id="PTHR10799">
    <property type="entry name" value="SNF2/RAD54 HELICASE FAMILY"/>
    <property type="match status" value="1"/>
</dbReference>
<sequence>MLVPVITPEGFLTHEGGAESTAERKIAALDSSGALLCLLCTDLLTAELEPAWRWLRDYGRQFFTRLCQTKDALATLPPAMPERVAHMAAAPPFAGAEYLSPEILERWWLDLAQHIARLCAELGVEDWLRQSCPAWHAVGRVTFHLAENKTDTQRPFAFLATFTEKLSATGQPQHLPLARALQLYAGQKDQAALNALLEPVRTAAEKSKLLREWLETKRLFQPMAMSPQEAFRVLRDTAEFQESGIVMKLPDWWRSGKGPRPAVAVTIDAPKQASLHVGALMSFKISASMDGEPLTDAEWEKLLSADTGLVSLRGRWVEVDGAQLKQVMSHWERVQHAAGEGGIGFLEGMRMLAGFDPRLQAVEEESTPMVHEWSDIVAGKNLATLLQQMRDPAASPPPPNLCATLRPYQLKGFSWLQFMTRLGLGACLADDMGLGKTLQVIALLLARQKEAKAPGLLIVPASLVGNWRAEVAKFAPDLRLFIAHPSQTAREELDYAVKRPAEALRGYDAMLTTYQFLQRTESWQQHAWSMVILDEAQAIKNPGSGSAKAVKNLQAPARIALTGTPVENRPGDLWSLFDFLNPGLLGSSAAFADVVKRCAQSSEGFAPLRRLVQPYILRRMKTDRSIISDLPDKIETKAFCGLTKRQATIYAKLVDQLAKMLADKSMEPIKRQGLVLGFLLKFKQICNHPSHWNGDGAWNPEDSGKFARLAEICGELAERRERALIFTQFQETCDPLARFLAKVFGREGLILHGGTAVKKRPQLVESFQQPGGPPFMVISVKAGGTGLTLTAASHVIHFDRWWNPAVENQATDRAFRIGQKKNVMVHKFVCQGTIEERIDALIEKKMSLAHDLITGEGGAEKLLTEMGAEELLDLVRLDVNAAVV</sequence>
<name>A0A7W7YA77_9BACT</name>
<dbReference type="SUPFAM" id="SSF52540">
    <property type="entry name" value="P-loop containing nucleoside triphosphate hydrolases"/>
    <property type="match status" value="2"/>
</dbReference>
<dbReference type="InterPro" id="IPR014001">
    <property type="entry name" value="Helicase_ATP-bd"/>
</dbReference>
<protein>
    <submittedName>
        <fullName evidence="4">Non-specific serine/threonine protein kinase</fullName>
        <ecNumber evidence="4">2.7.11.1</ecNumber>
    </submittedName>
</protein>
<dbReference type="GO" id="GO:0004674">
    <property type="term" value="F:protein serine/threonine kinase activity"/>
    <property type="evidence" value="ECO:0007669"/>
    <property type="project" value="UniProtKB-KW"/>
</dbReference>
<dbReference type="PROSITE" id="PS51192">
    <property type="entry name" value="HELICASE_ATP_BIND_1"/>
    <property type="match status" value="1"/>
</dbReference>
<keyword evidence="5" id="KW-1185">Reference proteome</keyword>
<dbReference type="Pfam" id="PF00176">
    <property type="entry name" value="SNF2-rel_dom"/>
    <property type="match status" value="1"/>
</dbReference>
<proteinExistence type="predicted"/>
<evidence type="ECO:0000313" key="4">
    <source>
        <dbReference type="EMBL" id="MBB5032364.1"/>
    </source>
</evidence>
<dbReference type="InterPro" id="IPR049730">
    <property type="entry name" value="SNF2/RAD54-like_C"/>
</dbReference>
<dbReference type="GO" id="GO:0016787">
    <property type="term" value="F:hydrolase activity"/>
    <property type="evidence" value="ECO:0007669"/>
    <property type="project" value="UniProtKB-KW"/>
</dbReference>
<reference evidence="4 5" key="1">
    <citation type="submission" date="2020-08" db="EMBL/GenBank/DDBJ databases">
        <title>Genomic Encyclopedia of Type Strains, Phase IV (KMG-IV): sequencing the most valuable type-strain genomes for metagenomic binning, comparative biology and taxonomic classification.</title>
        <authorList>
            <person name="Goeker M."/>
        </authorList>
    </citation>
    <scope>NUCLEOTIDE SEQUENCE [LARGE SCALE GENOMIC DNA]</scope>
    <source>
        <strain evidence="4 5">DSM 12252</strain>
    </source>
</reference>
<dbReference type="AlphaFoldDB" id="A0A7W7YA77"/>
<dbReference type="InterPro" id="IPR038718">
    <property type="entry name" value="SNF2-like_sf"/>
</dbReference>
<dbReference type="EC" id="2.7.11.1" evidence="4"/>
<dbReference type="CDD" id="cd18793">
    <property type="entry name" value="SF2_C_SNF"/>
    <property type="match status" value="1"/>
</dbReference>
<dbReference type="SMART" id="SM00487">
    <property type="entry name" value="DEXDc"/>
    <property type="match status" value="1"/>
</dbReference>
<dbReference type="InterPro" id="IPR027417">
    <property type="entry name" value="P-loop_NTPase"/>
</dbReference>
<keyword evidence="4" id="KW-0418">Kinase</keyword>